<dbReference type="CDD" id="cd02440">
    <property type="entry name" value="AdoMet_MTases"/>
    <property type="match status" value="1"/>
</dbReference>
<dbReference type="SUPFAM" id="SSF53335">
    <property type="entry name" value="S-adenosyl-L-methionine-dependent methyltransferases"/>
    <property type="match status" value="1"/>
</dbReference>
<dbReference type="GO" id="GO:0008757">
    <property type="term" value="F:S-adenosylmethionine-dependent methyltransferase activity"/>
    <property type="evidence" value="ECO:0007669"/>
    <property type="project" value="InterPro"/>
</dbReference>
<comment type="caution">
    <text evidence="2">The sequence shown here is derived from an EMBL/GenBank/DDBJ whole genome shotgun (WGS) entry which is preliminary data.</text>
</comment>
<dbReference type="AlphaFoldDB" id="A0A8J6P2I4"/>
<evidence type="ECO:0000259" key="1">
    <source>
        <dbReference type="Pfam" id="PF08241"/>
    </source>
</evidence>
<organism evidence="2 3">
    <name type="scientific">Candidatus Desulfatibia vada</name>
    <dbReference type="NCBI Taxonomy" id="2841696"/>
    <lineage>
        <taxon>Bacteria</taxon>
        <taxon>Pseudomonadati</taxon>
        <taxon>Thermodesulfobacteriota</taxon>
        <taxon>Desulfobacteria</taxon>
        <taxon>Desulfobacterales</taxon>
        <taxon>Desulfobacterales incertae sedis</taxon>
        <taxon>Candidatus Desulfatibia</taxon>
    </lineage>
</organism>
<dbReference type="InterPro" id="IPR029063">
    <property type="entry name" value="SAM-dependent_MTases_sf"/>
</dbReference>
<reference evidence="2 3" key="1">
    <citation type="submission" date="2020-08" db="EMBL/GenBank/DDBJ databases">
        <title>Bridging the membrane lipid divide: bacteria of the FCB group superphylum have the potential to synthesize archaeal ether lipids.</title>
        <authorList>
            <person name="Villanueva L."/>
            <person name="Von Meijenfeldt F.A.B."/>
            <person name="Westbye A.B."/>
            <person name="Yadav S."/>
            <person name="Hopmans E.C."/>
            <person name="Dutilh B.E."/>
            <person name="Sinninghe Damste J.S."/>
        </authorList>
    </citation>
    <scope>NUCLEOTIDE SEQUENCE [LARGE SCALE GENOMIC DNA]</scope>
    <source>
        <strain evidence="2">NIOZ-UU17</strain>
    </source>
</reference>
<proteinExistence type="predicted"/>
<evidence type="ECO:0000313" key="3">
    <source>
        <dbReference type="Proteomes" id="UP000605201"/>
    </source>
</evidence>
<keyword evidence="2" id="KW-0489">Methyltransferase</keyword>
<dbReference type="InterPro" id="IPR013216">
    <property type="entry name" value="Methyltransf_11"/>
</dbReference>
<dbReference type="EMBL" id="JACNIG010000327">
    <property type="protein sequence ID" value="MBC8433735.1"/>
    <property type="molecule type" value="Genomic_DNA"/>
</dbReference>
<dbReference type="Gene3D" id="3.40.50.150">
    <property type="entry name" value="Vaccinia Virus protein VP39"/>
    <property type="match status" value="1"/>
</dbReference>
<accession>A0A8J6P2I4</accession>
<dbReference type="Proteomes" id="UP000605201">
    <property type="component" value="Unassembled WGS sequence"/>
</dbReference>
<gene>
    <name evidence="2" type="ORF">H8D96_17635</name>
</gene>
<dbReference type="GO" id="GO:0032259">
    <property type="term" value="P:methylation"/>
    <property type="evidence" value="ECO:0007669"/>
    <property type="project" value="UniProtKB-KW"/>
</dbReference>
<keyword evidence="2" id="KW-0808">Transferase</keyword>
<sequence>MLKKEEFPKGCQSLHLLNKRRKIWQSKKIIKTLYHKWYRTIKANLNPGLILEIGGGSGNLKEFLPHVISSDRLLVPWLDAVLDAHDLPVKDESLDNIVLFDVLHHLMEPVQFFSEAQRVLKQNGRIILMEPYIAWASFLIYKFLHSEGLSWNVDPFKTKFSKKDKNHFNGNQAIPTLMFEKYINRFAANFPGLKIIKQERIDFVVYPLSGGFHNPSLCPQFLYPALEYLEKLLYPLNRFLAFRIFVVIIKT</sequence>
<dbReference type="Pfam" id="PF08241">
    <property type="entry name" value="Methyltransf_11"/>
    <property type="match status" value="1"/>
</dbReference>
<evidence type="ECO:0000313" key="2">
    <source>
        <dbReference type="EMBL" id="MBC8433735.1"/>
    </source>
</evidence>
<feature type="domain" description="Methyltransferase type 11" evidence="1">
    <location>
        <begin position="81"/>
        <end position="128"/>
    </location>
</feature>
<name>A0A8J6P2I4_9BACT</name>
<protein>
    <submittedName>
        <fullName evidence="2">Class I SAM-dependent methyltransferase</fullName>
    </submittedName>
</protein>